<dbReference type="KEGG" id="zro:ZYRO0A04488g"/>
<evidence type="ECO:0000313" key="2">
    <source>
        <dbReference type="EMBL" id="CAR25633.1"/>
    </source>
</evidence>
<sequence>MDDLSSDGNMDSAPPDIHVSRSWFGDNQHDEFKEPSHEELEEIPINGDDGNCRKCVNRQTHRTTLISECTSLYNIEDIGGDSLGLTALCKDMDSFNQMDGKATNSDFNYSMGRQNSSQNLLSFCNKGNREDYSDQIIEGVFHAAPSSEPPTGSLLCMQQGHLSDRLSYPCSMSAMVANKQFDRCGEGHCFPSAQYEHTEPIFEEDRSSRMADLEYFANMDNDSWLDAKVDLNLGSSSWINALASRIQPSDPHEYFPTSSGKSNLFLEVGMYYADRLGHDELTVSDQYGITLQDTVMRPPSTVGLNCNSLDESSKGLDAYSHISGSHSGTPWKITSGTTKQSSWDVFSRLDALNSRIQGLFFSVDSALSKSRCEESLAVNIEETGNLDGKLTFSNFPPSEFSKDNRFDNESGSIVSSGITSNKEVIDIWTLGMASAESVLSDPEDFELGELYASNKSEVLQKANAKAIERLHEGDDHPQRKIKNFVGEKGL</sequence>
<protein>
    <submittedName>
        <fullName evidence="2">ZYRO0A04488p</fullName>
    </submittedName>
</protein>
<dbReference type="HOGENOM" id="CLU_556919_0_0_1"/>
<name>C5DPM2_ZYGRC</name>
<dbReference type="RefSeq" id="XP_002494566.1">
    <property type="nucleotide sequence ID" value="XM_002494521.1"/>
</dbReference>
<feature type="region of interest" description="Disordered" evidence="1">
    <location>
        <begin position="1"/>
        <end position="36"/>
    </location>
</feature>
<feature type="compositionally biased region" description="Basic and acidic residues" evidence="1">
    <location>
        <begin position="27"/>
        <end position="36"/>
    </location>
</feature>
<keyword evidence="3" id="KW-1185">Reference proteome</keyword>
<reference evidence="2 3" key="1">
    <citation type="journal article" date="2009" name="Genome Res.">
        <title>Comparative genomics of protoploid Saccharomycetaceae.</title>
        <authorList>
            <consortium name="The Genolevures Consortium"/>
            <person name="Souciet J.-L."/>
            <person name="Dujon B."/>
            <person name="Gaillardin C."/>
            <person name="Johnston M."/>
            <person name="Baret P.V."/>
            <person name="Cliften P."/>
            <person name="Sherman D.J."/>
            <person name="Weissenbach J."/>
            <person name="Westhof E."/>
            <person name="Wincker P."/>
            <person name="Jubin C."/>
            <person name="Poulain J."/>
            <person name="Barbe V."/>
            <person name="Segurens B."/>
            <person name="Artiguenave F."/>
            <person name="Anthouard V."/>
            <person name="Vacherie B."/>
            <person name="Val M.-E."/>
            <person name="Fulton R.S."/>
            <person name="Minx P."/>
            <person name="Wilson R."/>
            <person name="Durrens P."/>
            <person name="Jean G."/>
            <person name="Marck C."/>
            <person name="Martin T."/>
            <person name="Nikolski M."/>
            <person name="Rolland T."/>
            <person name="Seret M.-L."/>
            <person name="Casaregola S."/>
            <person name="Despons L."/>
            <person name="Fairhead C."/>
            <person name="Fischer G."/>
            <person name="Lafontaine I."/>
            <person name="Leh V."/>
            <person name="Lemaire M."/>
            <person name="de Montigny J."/>
            <person name="Neuveglise C."/>
            <person name="Thierry A."/>
            <person name="Blanc-Lenfle I."/>
            <person name="Bleykasten C."/>
            <person name="Diffels J."/>
            <person name="Fritsch E."/>
            <person name="Frangeul L."/>
            <person name="Goeffon A."/>
            <person name="Jauniaux N."/>
            <person name="Kachouri-Lafond R."/>
            <person name="Payen C."/>
            <person name="Potier S."/>
            <person name="Pribylova L."/>
            <person name="Ozanne C."/>
            <person name="Richard G.-F."/>
            <person name="Sacerdot C."/>
            <person name="Straub M.-L."/>
            <person name="Talla E."/>
        </authorList>
    </citation>
    <scope>NUCLEOTIDE SEQUENCE [LARGE SCALE GENOMIC DNA]</scope>
    <source>
        <strain evidence="2 3">ATCC 2623 / CBS 732 / BCRC 21506 / NBRC 1130 / NCYC 568 / NRRL Y-229</strain>
    </source>
</reference>
<dbReference type="GeneID" id="8201920"/>
<dbReference type="InParanoid" id="C5DPM2"/>
<evidence type="ECO:0000313" key="3">
    <source>
        <dbReference type="Proteomes" id="UP000008536"/>
    </source>
</evidence>
<proteinExistence type="predicted"/>
<gene>
    <name evidence="2" type="ordered locus">ZYRO0A04488g</name>
</gene>
<dbReference type="Proteomes" id="UP000008536">
    <property type="component" value="Chromosome A"/>
</dbReference>
<evidence type="ECO:0000256" key="1">
    <source>
        <dbReference type="SAM" id="MobiDB-lite"/>
    </source>
</evidence>
<dbReference type="AlphaFoldDB" id="C5DPM2"/>
<dbReference type="EMBL" id="CU928173">
    <property type="protein sequence ID" value="CAR25633.1"/>
    <property type="molecule type" value="Genomic_DNA"/>
</dbReference>
<accession>C5DPM2</accession>
<organism evidence="2 3">
    <name type="scientific">Zygosaccharomyces rouxii (strain ATCC 2623 / CBS 732 / NBRC 1130 / NCYC 568 / NRRL Y-229)</name>
    <dbReference type="NCBI Taxonomy" id="559307"/>
    <lineage>
        <taxon>Eukaryota</taxon>
        <taxon>Fungi</taxon>
        <taxon>Dikarya</taxon>
        <taxon>Ascomycota</taxon>
        <taxon>Saccharomycotina</taxon>
        <taxon>Saccharomycetes</taxon>
        <taxon>Saccharomycetales</taxon>
        <taxon>Saccharomycetaceae</taxon>
        <taxon>Zygosaccharomyces</taxon>
    </lineage>
</organism>